<dbReference type="GO" id="GO:0016829">
    <property type="term" value="F:lyase activity"/>
    <property type="evidence" value="ECO:0007669"/>
    <property type="project" value="UniProtKB-KW"/>
</dbReference>
<dbReference type="SUPFAM" id="SSF52096">
    <property type="entry name" value="ClpP/crotonase"/>
    <property type="match status" value="2"/>
</dbReference>
<evidence type="ECO:0000313" key="3">
    <source>
        <dbReference type="EMBL" id="MFL0252030.1"/>
    </source>
</evidence>
<dbReference type="EC" id="4.1.1.88" evidence="3"/>
<proteinExistence type="predicted"/>
<gene>
    <name evidence="3" type="primary">mdcD</name>
    <name evidence="3" type="ORF">ACJDT4_16540</name>
</gene>
<dbReference type="NCBIfam" id="NF005530">
    <property type="entry name" value="PRK07189.1"/>
    <property type="match status" value="1"/>
</dbReference>
<dbReference type="Gene3D" id="3.90.226.10">
    <property type="entry name" value="2-enoyl-CoA Hydratase, Chain A, domain 1"/>
    <property type="match status" value="2"/>
</dbReference>
<dbReference type="NCBIfam" id="TIGR03134">
    <property type="entry name" value="malonate_gamma"/>
    <property type="match status" value="1"/>
</dbReference>
<dbReference type="InterPro" id="IPR029045">
    <property type="entry name" value="ClpP/crotonase-like_dom_sf"/>
</dbReference>
<dbReference type="EMBL" id="JBJIAA010000014">
    <property type="protein sequence ID" value="MFL0252030.1"/>
    <property type="molecule type" value="Genomic_DNA"/>
</dbReference>
<dbReference type="Proteomes" id="UP001623592">
    <property type="component" value="Unassembled WGS sequence"/>
</dbReference>
<dbReference type="InterPro" id="IPR009648">
    <property type="entry name" value="Malonate_gamma"/>
</dbReference>
<dbReference type="PANTHER" id="PTHR43842">
    <property type="entry name" value="PROPIONYL-COA CARBOXYLASE BETA CHAIN"/>
    <property type="match status" value="1"/>
</dbReference>
<protein>
    <submittedName>
        <fullName evidence="3">Biotin-independent malonate decarboxylase subunit beta</fullName>
        <ecNumber evidence="3">4.1.1.88</ecNumber>
    </submittedName>
</protein>
<dbReference type="InterPro" id="IPR011763">
    <property type="entry name" value="COA_CT_C"/>
</dbReference>
<evidence type="ECO:0000259" key="1">
    <source>
        <dbReference type="PROSITE" id="PS50980"/>
    </source>
</evidence>
<dbReference type="RefSeq" id="WP_406788683.1">
    <property type="nucleotide sequence ID" value="NZ_JBJIAA010000014.1"/>
</dbReference>
<dbReference type="NCBIfam" id="TIGR03133">
    <property type="entry name" value="malonate_beta"/>
    <property type="match status" value="1"/>
</dbReference>
<dbReference type="PANTHER" id="PTHR43842:SF2">
    <property type="entry name" value="PROPIONYL-COA CARBOXYLASE BETA CHAIN, MITOCHONDRIAL"/>
    <property type="match status" value="1"/>
</dbReference>
<dbReference type="InterPro" id="IPR011762">
    <property type="entry name" value="COA_CT_N"/>
</dbReference>
<sequence>MNKLKDSFIELNSRERAKAVLDKGTFKELIGPFEKFESPHLPLQNIVPQSDDGIVIAQGLINGKKAVVISMEGAFQGGGIGEVSGAKFAGALELALCDNKNGIKTYPVVIFDTGGVRLQEANYGLLAISEIQAAVVELRKFVPVVGVIPGKIGCFGGMSMTAGLFTTLIITPEGRLTLNGPEVIEQEAGIAEFNSKDKRLIWNTIGGIQRHAAGFTDILAEDDVTSIVDAIKTSLNKKENTVPRSEQIDIYLSRLSSIDPSKAITPLEMRELWKKENFDNKINIKQKPYIEKVMSRGRTWFEALTNSDGTREGYAPSVLCADKIIGDETARFIAVAPNPNARFPRARHGEVGLEEGFTIAKYIREAIKEDETKVTKRPIIAIVDVPSQAYGYKEELLGIFESCAASVDAYVSARLNGHPVVSLIVGPAISGAFLAHGYQANTLIALDDPKVLIHAMSKESAARVTKRSVHELEEAAKKVPSIAYDIRSYSTLGSLYNLVEGINADNPSVNDITKIKSILIAAIKAAKENPYDLSDRLKTKQAAVGRAFSIKVRERLKEEWN</sequence>
<organism evidence="3 4">
    <name type="scientific">Clostridium neuense</name>
    <dbReference type="NCBI Taxonomy" id="1728934"/>
    <lineage>
        <taxon>Bacteria</taxon>
        <taxon>Bacillati</taxon>
        <taxon>Bacillota</taxon>
        <taxon>Clostridia</taxon>
        <taxon>Eubacteriales</taxon>
        <taxon>Clostridiaceae</taxon>
        <taxon>Clostridium</taxon>
    </lineage>
</organism>
<dbReference type="PROSITE" id="PS50989">
    <property type="entry name" value="COA_CT_CTER"/>
    <property type="match status" value="1"/>
</dbReference>
<evidence type="ECO:0000259" key="2">
    <source>
        <dbReference type="PROSITE" id="PS50989"/>
    </source>
</evidence>
<feature type="domain" description="CoA carboxyltransferase N-terminal" evidence="1">
    <location>
        <begin position="1"/>
        <end position="243"/>
    </location>
</feature>
<keyword evidence="4" id="KW-1185">Reference proteome</keyword>
<dbReference type="PROSITE" id="PS50980">
    <property type="entry name" value="COA_CT_NTER"/>
    <property type="match status" value="1"/>
</dbReference>
<evidence type="ECO:0000313" key="4">
    <source>
        <dbReference type="Proteomes" id="UP001623592"/>
    </source>
</evidence>
<dbReference type="Pfam" id="PF06833">
    <property type="entry name" value="MdcE"/>
    <property type="match status" value="1"/>
</dbReference>
<reference evidence="3 4" key="1">
    <citation type="submission" date="2024-11" db="EMBL/GenBank/DDBJ databases">
        <authorList>
            <person name="Heng Y.C."/>
            <person name="Lim A.C.H."/>
            <person name="Lee J.K.Y."/>
            <person name="Kittelmann S."/>
        </authorList>
    </citation>
    <scope>NUCLEOTIDE SEQUENCE [LARGE SCALE GENOMIC DNA]</scope>
    <source>
        <strain evidence="3 4">WILCCON 0114</strain>
    </source>
</reference>
<dbReference type="InterPro" id="IPR017556">
    <property type="entry name" value="Malonate_beta"/>
</dbReference>
<accession>A0ABW8TIZ4</accession>
<name>A0ABW8TIZ4_9CLOT</name>
<keyword evidence="3" id="KW-0456">Lyase</keyword>
<comment type="caution">
    <text evidence="3">The sequence shown here is derived from an EMBL/GenBank/DDBJ whole genome shotgun (WGS) entry which is preliminary data.</text>
</comment>
<dbReference type="InterPro" id="IPR051047">
    <property type="entry name" value="AccD/PCCB"/>
</dbReference>
<feature type="domain" description="CoA carboxyltransferase C-terminal" evidence="2">
    <location>
        <begin position="277"/>
        <end position="525"/>
    </location>
</feature>